<comment type="caution">
    <text evidence="1">The sequence shown here is derived from an EMBL/GenBank/DDBJ whole genome shotgun (WGS) entry which is preliminary data.</text>
</comment>
<reference evidence="1" key="1">
    <citation type="journal article" date="2014" name="Front. Microbiol.">
        <title>High frequency of phylogenetically diverse reductive dehalogenase-homologous genes in deep subseafloor sedimentary metagenomes.</title>
        <authorList>
            <person name="Kawai M."/>
            <person name="Futagami T."/>
            <person name="Toyoda A."/>
            <person name="Takaki Y."/>
            <person name="Nishi S."/>
            <person name="Hori S."/>
            <person name="Arai W."/>
            <person name="Tsubouchi T."/>
            <person name="Morono Y."/>
            <person name="Uchiyama I."/>
            <person name="Ito T."/>
            <person name="Fujiyama A."/>
            <person name="Inagaki F."/>
            <person name="Takami H."/>
        </authorList>
    </citation>
    <scope>NUCLEOTIDE SEQUENCE</scope>
    <source>
        <strain evidence="1">Expedition CK06-06</strain>
    </source>
</reference>
<feature type="non-terminal residue" evidence="1">
    <location>
        <position position="85"/>
    </location>
</feature>
<organism evidence="1">
    <name type="scientific">marine sediment metagenome</name>
    <dbReference type="NCBI Taxonomy" id="412755"/>
    <lineage>
        <taxon>unclassified sequences</taxon>
        <taxon>metagenomes</taxon>
        <taxon>ecological metagenomes</taxon>
    </lineage>
</organism>
<sequence>MMIELLEESETPPPEAVFKYYKKLVPLAYGQGPFYLLGPIKKLLMHLLAWKNPSPRGPAGKADMRVWAHKSAALACENLMLSLRA</sequence>
<name>X1BYN8_9ZZZZ</name>
<protein>
    <submittedName>
        <fullName evidence="1">Uncharacterized protein</fullName>
    </submittedName>
</protein>
<gene>
    <name evidence="1" type="ORF">S01H4_37423</name>
</gene>
<dbReference type="AlphaFoldDB" id="X1BYN8"/>
<evidence type="ECO:0000313" key="1">
    <source>
        <dbReference type="EMBL" id="GAH00102.1"/>
    </source>
</evidence>
<dbReference type="EMBL" id="BART01020100">
    <property type="protein sequence ID" value="GAH00102.1"/>
    <property type="molecule type" value="Genomic_DNA"/>
</dbReference>
<proteinExistence type="predicted"/>
<accession>X1BYN8</accession>